<gene>
    <name evidence="8" type="ORF">EV211_10638</name>
</gene>
<dbReference type="OrthoDB" id="1675500at2"/>
<name>A0A4R6QB71_9FIRM</name>
<evidence type="ECO:0000256" key="3">
    <source>
        <dbReference type="ARBA" id="ARBA00022694"/>
    </source>
</evidence>
<dbReference type="GO" id="GO:0005829">
    <property type="term" value="C:cytosol"/>
    <property type="evidence" value="ECO:0007669"/>
    <property type="project" value="TreeGrafter"/>
</dbReference>
<dbReference type="PRINTS" id="PR00789">
    <property type="entry name" value="OSIALOPTASE"/>
</dbReference>
<comment type="catalytic activity">
    <reaction evidence="6">
        <text>L-threonylcarbamoyladenylate + adenosine(37) in tRNA = N(6)-L-threonylcarbamoyladenosine(37) in tRNA + AMP + H(+)</text>
        <dbReference type="Rhea" id="RHEA:37059"/>
        <dbReference type="Rhea" id="RHEA-COMP:10162"/>
        <dbReference type="Rhea" id="RHEA-COMP:10163"/>
        <dbReference type="ChEBI" id="CHEBI:15378"/>
        <dbReference type="ChEBI" id="CHEBI:73682"/>
        <dbReference type="ChEBI" id="CHEBI:74411"/>
        <dbReference type="ChEBI" id="CHEBI:74418"/>
        <dbReference type="ChEBI" id="CHEBI:456215"/>
        <dbReference type="EC" id="2.3.1.234"/>
    </reaction>
</comment>
<dbReference type="GO" id="GO:0008033">
    <property type="term" value="P:tRNA processing"/>
    <property type="evidence" value="ECO:0007669"/>
    <property type="project" value="UniProtKB-KW"/>
</dbReference>
<organism evidence="8 9">
    <name type="scientific">Aminicella lysinilytica</name>
    <dbReference type="NCBI Taxonomy" id="433323"/>
    <lineage>
        <taxon>Bacteria</taxon>
        <taxon>Bacillati</taxon>
        <taxon>Bacillota</taxon>
        <taxon>Clostridia</taxon>
        <taxon>Peptostreptococcales</taxon>
        <taxon>Anaerovoracaceae</taxon>
        <taxon>Aminicella</taxon>
    </lineage>
</organism>
<evidence type="ECO:0000313" key="8">
    <source>
        <dbReference type="EMBL" id="TDP58529.1"/>
    </source>
</evidence>
<keyword evidence="4" id="KW-0479">Metal-binding</keyword>
<accession>A0A4R6QB71</accession>
<dbReference type="EC" id="2.3.1.234" evidence="1"/>
<dbReference type="Gene3D" id="3.30.420.40">
    <property type="match status" value="2"/>
</dbReference>
<feature type="domain" description="Gcp-like" evidence="7">
    <location>
        <begin position="55"/>
        <end position="310"/>
    </location>
</feature>
<sequence length="329" mass="36227">MREETVWYSLGIDTSNYRTSMALTDNRGNIISNVRKLLEVPKGKRGLRQSEALFQHIINLQYISEEVLGNLNDDMRKNIVCVSASSRPRPVEGSYMPVFNGGVSLGKSLAAALGVAYYEFSHQEGHIEAIRHYSAFKDVDRFVSFHFSGGTTEAILVDTTMDPVNYEIVGGSKDIALGQLIDRVGVSLGMKFPCGEEMDTRACTYNGKMVELPKIKTDTGFFNLSGIETKCQQLVGKVDSDSLITSIFNSIVTVISDVTEEIGNEYDINDFIYAGGVSSSDYLRKHLNERCSRNICFGNKELSGDNAVGVALLGGNTYGHKAYQCNTVK</sequence>
<proteinExistence type="predicted"/>
<dbReference type="EMBL" id="SNXO01000006">
    <property type="protein sequence ID" value="TDP58529.1"/>
    <property type="molecule type" value="Genomic_DNA"/>
</dbReference>
<protein>
    <recommendedName>
        <fullName evidence="1">N(6)-L-threonylcarbamoyladenine synthase</fullName>
        <ecNumber evidence="1">2.3.1.234</ecNumber>
    </recommendedName>
</protein>
<evidence type="ECO:0000256" key="5">
    <source>
        <dbReference type="ARBA" id="ARBA00023315"/>
    </source>
</evidence>
<dbReference type="Proteomes" id="UP000295500">
    <property type="component" value="Unassembled WGS sequence"/>
</dbReference>
<dbReference type="AlphaFoldDB" id="A0A4R6QB71"/>
<dbReference type="GO" id="GO:0046872">
    <property type="term" value="F:metal ion binding"/>
    <property type="evidence" value="ECO:0007669"/>
    <property type="project" value="UniProtKB-KW"/>
</dbReference>
<evidence type="ECO:0000256" key="1">
    <source>
        <dbReference type="ARBA" id="ARBA00012156"/>
    </source>
</evidence>
<evidence type="ECO:0000313" key="9">
    <source>
        <dbReference type="Proteomes" id="UP000295500"/>
    </source>
</evidence>
<keyword evidence="9" id="KW-1185">Reference proteome</keyword>
<evidence type="ECO:0000256" key="4">
    <source>
        <dbReference type="ARBA" id="ARBA00022723"/>
    </source>
</evidence>
<dbReference type="PANTHER" id="PTHR11735">
    <property type="entry name" value="TRNA N6-ADENOSINE THREONYLCARBAMOYLTRANSFERASE"/>
    <property type="match status" value="1"/>
</dbReference>
<dbReference type="InterPro" id="IPR000905">
    <property type="entry name" value="Gcp-like_dom"/>
</dbReference>
<keyword evidence="3" id="KW-0819">tRNA processing</keyword>
<keyword evidence="2" id="KW-0808">Transferase</keyword>
<evidence type="ECO:0000256" key="6">
    <source>
        <dbReference type="ARBA" id="ARBA00048117"/>
    </source>
</evidence>
<dbReference type="SUPFAM" id="SSF53067">
    <property type="entry name" value="Actin-like ATPase domain"/>
    <property type="match status" value="1"/>
</dbReference>
<dbReference type="InterPro" id="IPR043129">
    <property type="entry name" value="ATPase_NBD"/>
</dbReference>
<comment type="caution">
    <text evidence="8">The sequence shown here is derived from an EMBL/GenBank/DDBJ whole genome shotgun (WGS) entry which is preliminary data.</text>
</comment>
<dbReference type="PANTHER" id="PTHR11735:SF11">
    <property type="entry name" value="TRNA THREONYLCARBAMOYLADENOSINE BIOSYNTHESIS PROTEIN TSAB"/>
    <property type="match status" value="1"/>
</dbReference>
<dbReference type="Pfam" id="PF00814">
    <property type="entry name" value="TsaD"/>
    <property type="match status" value="1"/>
</dbReference>
<keyword evidence="5" id="KW-0012">Acyltransferase</keyword>
<dbReference type="RefSeq" id="WP_133527879.1">
    <property type="nucleotide sequence ID" value="NZ_SNXO01000006.1"/>
</dbReference>
<evidence type="ECO:0000259" key="7">
    <source>
        <dbReference type="Pfam" id="PF00814"/>
    </source>
</evidence>
<dbReference type="InterPro" id="IPR017861">
    <property type="entry name" value="KAE1/TsaD"/>
</dbReference>
<dbReference type="GO" id="GO:0061711">
    <property type="term" value="F:tRNA N(6)-L-threonylcarbamoyladenine synthase activity"/>
    <property type="evidence" value="ECO:0007669"/>
    <property type="project" value="UniProtKB-EC"/>
</dbReference>
<evidence type="ECO:0000256" key="2">
    <source>
        <dbReference type="ARBA" id="ARBA00022679"/>
    </source>
</evidence>
<reference evidence="8 9" key="1">
    <citation type="submission" date="2019-03" db="EMBL/GenBank/DDBJ databases">
        <title>Genomic Encyclopedia of Type Strains, Phase IV (KMG-IV): sequencing the most valuable type-strain genomes for metagenomic binning, comparative biology and taxonomic classification.</title>
        <authorList>
            <person name="Goeker M."/>
        </authorList>
    </citation>
    <scope>NUCLEOTIDE SEQUENCE [LARGE SCALE GENOMIC DNA]</scope>
    <source>
        <strain evidence="8 9">DSM 28287</strain>
    </source>
</reference>